<dbReference type="InterPro" id="IPR054189">
    <property type="entry name" value="DUF6894"/>
</dbReference>
<organism evidence="2 3">
    <name type="scientific">Rhizobium aethiopicum</name>
    <dbReference type="NCBI Taxonomy" id="1138170"/>
    <lineage>
        <taxon>Bacteria</taxon>
        <taxon>Pseudomonadati</taxon>
        <taxon>Pseudomonadota</taxon>
        <taxon>Alphaproteobacteria</taxon>
        <taxon>Hyphomicrobiales</taxon>
        <taxon>Rhizobiaceae</taxon>
        <taxon>Rhizobium/Agrobacterium group</taxon>
        <taxon>Rhizobium</taxon>
    </lineage>
</organism>
<evidence type="ECO:0000259" key="1">
    <source>
        <dbReference type="Pfam" id="PF21834"/>
    </source>
</evidence>
<feature type="domain" description="DUF6894" evidence="1">
    <location>
        <begin position="4"/>
        <end position="71"/>
    </location>
</feature>
<reference evidence="2 3" key="1">
    <citation type="submission" date="2016-08" db="EMBL/GenBank/DDBJ databases">
        <authorList>
            <person name="Seilhamer J.J."/>
        </authorList>
    </citation>
    <scope>NUCLEOTIDE SEQUENCE [LARGE SCALE GENOMIC DNA]</scope>
    <source>
        <strain evidence="2 3">HBR26</strain>
    </source>
</reference>
<evidence type="ECO:0000313" key="3">
    <source>
        <dbReference type="Proteomes" id="UP000198723"/>
    </source>
</evidence>
<proteinExistence type="predicted"/>
<accession>A0A1C3Y244</accession>
<dbReference type="EMBL" id="FMAJ01000005">
    <property type="protein sequence ID" value="SCB58543.1"/>
    <property type="molecule type" value="Genomic_DNA"/>
</dbReference>
<evidence type="ECO:0000313" key="2">
    <source>
        <dbReference type="EMBL" id="SCB58543.1"/>
    </source>
</evidence>
<gene>
    <name evidence="2" type="ORF">GA0061105_10510</name>
</gene>
<dbReference type="AlphaFoldDB" id="A0A1C3Y244"/>
<dbReference type="Pfam" id="PF21834">
    <property type="entry name" value="DUF6894"/>
    <property type="match status" value="1"/>
</dbReference>
<sequence>MPTYYFHIKHADYVVPDPDGETFPDLDAARKEAGEALRELVARAILSNQAELPQAIEIRDTQGHLAAEVHIEAAIPQIAHRNRDQ</sequence>
<protein>
    <recommendedName>
        <fullName evidence="1">DUF6894 domain-containing protein</fullName>
    </recommendedName>
</protein>
<name>A0A1C3Y244_9HYPH</name>
<dbReference type="Proteomes" id="UP000198723">
    <property type="component" value="Unassembled WGS sequence"/>
</dbReference>
<dbReference type="RefSeq" id="WP_141130200.1">
    <property type="nucleotide sequence ID" value="NZ_FMAJ01000005.1"/>
</dbReference>